<protein>
    <submittedName>
        <fullName evidence="2">Uncharacterized protein</fullName>
    </submittedName>
</protein>
<dbReference type="Proteomes" id="UP000001471">
    <property type="component" value="Unassembled WGS sequence"/>
</dbReference>
<proteinExistence type="predicted"/>
<accession>B2W345</accession>
<name>B2W345_PYRTR</name>
<evidence type="ECO:0000313" key="3">
    <source>
        <dbReference type="Proteomes" id="UP000001471"/>
    </source>
</evidence>
<dbReference type="AlphaFoldDB" id="B2W345"/>
<gene>
    <name evidence="2" type="ORF">PTRG_03843</name>
</gene>
<dbReference type="EMBL" id="DS231617">
    <property type="protein sequence ID" value="EDU46681.1"/>
    <property type="molecule type" value="Genomic_DNA"/>
</dbReference>
<dbReference type="InParanoid" id="B2W345"/>
<reference evidence="3" key="1">
    <citation type="journal article" date="2013" name="G3 (Bethesda)">
        <title>Comparative genomics of a plant-pathogenic fungus, Pyrenophora tritici-repentis, reveals transduplication and the impact of repeat elements on pathogenicity and population divergence.</title>
        <authorList>
            <person name="Manning V.A."/>
            <person name="Pandelova I."/>
            <person name="Dhillon B."/>
            <person name="Wilhelm L.J."/>
            <person name="Goodwin S.B."/>
            <person name="Berlin A.M."/>
            <person name="Figueroa M."/>
            <person name="Freitag M."/>
            <person name="Hane J.K."/>
            <person name="Henrissat B."/>
            <person name="Holman W.H."/>
            <person name="Kodira C.D."/>
            <person name="Martin J."/>
            <person name="Oliver R.P."/>
            <person name="Robbertse B."/>
            <person name="Schackwitz W."/>
            <person name="Schwartz D.C."/>
            <person name="Spatafora J.W."/>
            <person name="Turgeon B.G."/>
            <person name="Yandava C."/>
            <person name="Young S."/>
            <person name="Zhou S."/>
            <person name="Zeng Q."/>
            <person name="Grigoriev I.V."/>
            <person name="Ma L.-J."/>
            <person name="Ciuffetti L.M."/>
        </authorList>
    </citation>
    <scope>NUCLEOTIDE SEQUENCE [LARGE SCALE GENOMIC DNA]</scope>
    <source>
        <strain evidence="3">Pt-1C-BFP</strain>
    </source>
</reference>
<evidence type="ECO:0000256" key="1">
    <source>
        <dbReference type="SAM" id="MobiDB-lite"/>
    </source>
</evidence>
<sequence>MPSKTASRLRIPKCKGERPNEALAARTSSCTLESRPMVMEGDRSLSTPTGRKTLVDSSPR</sequence>
<organism evidence="2 3">
    <name type="scientific">Pyrenophora tritici-repentis (strain Pt-1C-BFP)</name>
    <name type="common">Wheat tan spot fungus</name>
    <name type="synonym">Drechslera tritici-repentis</name>
    <dbReference type="NCBI Taxonomy" id="426418"/>
    <lineage>
        <taxon>Eukaryota</taxon>
        <taxon>Fungi</taxon>
        <taxon>Dikarya</taxon>
        <taxon>Ascomycota</taxon>
        <taxon>Pezizomycotina</taxon>
        <taxon>Dothideomycetes</taxon>
        <taxon>Pleosporomycetidae</taxon>
        <taxon>Pleosporales</taxon>
        <taxon>Pleosporineae</taxon>
        <taxon>Pleosporaceae</taxon>
        <taxon>Pyrenophora</taxon>
    </lineage>
</organism>
<dbReference type="HOGENOM" id="CLU_2942878_0_0_1"/>
<feature type="region of interest" description="Disordered" evidence="1">
    <location>
        <begin position="1"/>
        <end position="60"/>
    </location>
</feature>
<evidence type="ECO:0000313" key="2">
    <source>
        <dbReference type="EMBL" id="EDU46681.1"/>
    </source>
</evidence>